<proteinExistence type="predicted"/>
<comment type="caution">
    <text evidence="2">The sequence shown here is derived from an EMBL/GenBank/DDBJ whole genome shotgun (WGS) entry which is preliminary data.</text>
</comment>
<accession>R4Z531</accession>
<dbReference type="STRING" id="1229780.BN381_290036"/>
<feature type="region of interest" description="Disordered" evidence="1">
    <location>
        <begin position="1"/>
        <end position="21"/>
    </location>
</feature>
<evidence type="ECO:0000313" key="3">
    <source>
        <dbReference type="Proteomes" id="UP000018291"/>
    </source>
</evidence>
<dbReference type="RefSeq" id="WP_012226682.1">
    <property type="nucleotide sequence ID" value="NZ_HG422565.1"/>
</dbReference>
<reference evidence="2 3" key="1">
    <citation type="journal article" date="2013" name="ISME J.">
        <title>Metabolic model for the filamentous 'Candidatus Microthrix parvicella' based on genomic and metagenomic analyses.</title>
        <authorList>
            <person name="Jon McIlroy S."/>
            <person name="Kristiansen R."/>
            <person name="Albertsen M."/>
            <person name="Michael Karst S."/>
            <person name="Rossetti S."/>
            <person name="Lund Nielsen J."/>
            <person name="Tandoi V."/>
            <person name="James Seviour R."/>
            <person name="Nielsen P.H."/>
        </authorList>
    </citation>
    <scope>NUCLEOTIDE SEQUENCE [LARGE SCALE GENOMIC DNA]</scope>
    <source>
        <strain evidence="2 3">RN1</strain>
    </source>
</reference>
<dbReference type="eggNOG" id="COG4341">
    <property type="taxonomic scope" value="Bacteria"/>
</dbReference>
<dbReference type="HOGENOM" id="CLU_090433_0_0_11"/>
<sequence length="215" mass="23989">MSTFESGIDPTAIAPRQSGADASGGALRAGFTAMTEGTQADWNRIVEAQLEFYPGLTDRVMSHLGLLSGDYGGFTVDRLTHSLQTATRAVRANRSDSYVACALLHDIGDTLGSFNHPDIGAAIVWPFVDDDLHWMVQQHGIFQGYYFFEYLGLDPNMRDRFEGHPHYDLCAEFCADFDQPAFDPDYPSLALEEFRPLLEGFFASPKRSIYKRDQS</sequence>
<gene>
    <name evidence="2" type="ORF">BN381_290036</name>
</gene>
<dbReference type="EMBL" id="CANL01000022">
    <property type="protein sequence ID" value="CCM63677.1"/>
    <property type="molecule type" value="Genomic_DNA"/>
</dbReference>
<dbReference type="Proteomes" id="UP000018291">
    <property type="component" value="Unassembled WGS sequence"/>
</dbReference>
<dbReference type="PANTHER" id="PTHR40202">
    <property type="match status" value="1"/>
</dbReference>
<dbReference type="InterPro" id="IPR052567">
    <property type="entry name" value="OP_Dioxygenase"/>
</dbReference>
<dbReference type="AlphaFoldDB" id="R4Z531"/>
<keyword evidence="3" id="KW-1185">Reference proteome</keyword>
<dbReference type="SUPFAM" id="SSF109604">
    <property type="entry name" value="HD-domain/PDEase-like"/>
    <property type="match status" value="1"/>
</dbReference>
<protein>
    <recommendedName>
        <fullName evidence="4">Phosphohydrolase</fullName>
    </recommendedName>
</protein>
<dbReference type="OrthoDB" id="9802857at2"/>
<organism evidence="2 3">
    <name type="scientific">Candidatus Neomicrothrix parvicella RN1</name>
    <dbReference type="NCBI Taxonomy" id="1229780"/>
    <lineage>
        <taxon>Bacteria</taxon>
        <taxon>Bacillati</taxon>
        <taxon>Actinomycetota</taxon>
        <taxon>Acidimicrobiia</taxon>
        <taxon>Acidimicrobiales</taxon>
        <taxon>Microthrixaceae</taxon>
        <taxon>Candidatus Neomicrothrix</taxon>
    </lineage>
</organism>
<dbReference type="Gene3D" id="1.10.3210.10">
    <property type="entry name" value="Hypothetical protein af1432"/>
    <property type="match status" value="1"/>
</dbReference>
<dbReference type="PANTHER" id="PTHR40202:SF1">
    <property type="entry name" value="HD DOMAIN-CONTAINING PROTEIN"/>
    <property type="match status" value="1"/>
</dbReference>
<evidence type="ECO:0000256" key="1">
    <source>
        <dbReference type="SAM" id="MobiDB-lite"/>
    </source>
</evidence>
<evidence type="ECO:0008006" key="4">
    <source>
        <dbReference type="Google" id="ProtNLM"/>
    </source>
</evidence>
<name>R4Z531_9ACTN</name>
<evidence type="ECO:0000313" key="2">
    <source>
        <dbReference type="EMBL" id="CCM63677.1"/>
    </source>
</evidence>